<keyword evidence="9" id="KW-1185">Reference proteome</keyword>
<dbReference type="InterPro" id="IPR036259">
    <property type="entry name" value="MFS_trans_sf"/>
</dbReference>
<dbReference type="Pfam" id="PF07690">
    <property type="entry name" value="MFS_1"/>
    <property type="match status" value="1"/>
</dbReference>
<feature type="transmembrane region" description="Helical" evidence="6">
    <location>
        <begin position="169"/>
        <end position="192"/>
    </location>
</feature>
<feature type="transmembrane region" description="Helical" evidence="6">
    <location>
        <begin position="358"/>
        <end position="380"/>
    </location>
</feature>
<evidence type="ECO:0000256" key="6">
    <source>
        <dbReference type="SAM" id="Phobius"/>
    </source>
</evidence>
<dbReference type="PANTHER" id="PTHR11662:SF450">
    <property type="entry name" value="BLR1003 PROTEIN"/>
    <property type="match status" value="1"/>
</dbReference>
<dbReference type="GO" id="GO:0016020">
    <property type="term" value="C:membrane"/>
    <property type="evidence" value="ECO:0007669"/>
    <property type="project" value="UniProtKB-SubCell"/>
</dbReference>
<dbReference type="AlphaFoldDB" id="A0A4P7CYK1"/>
<evidence type="ECO:0000313" key="8">
    <source>
        <dbReference type="EMBL" id="QBQ99314.1"/>
    </source>
</evidence>
<keyword evidence="4 6" id="KW-0472">Membrane</keyword>
<name>A0A4P7CYK1_9BURK</name>
<dbReference type="PROSITE" id="PS50850">
    <property type="entry name" value="MFS"/>
    <property type="match status" value="1"/>
</dbReference>
<comment type="subcellular location">
    <subcellularLocation>
        <location evidence="1">Membrane</location>
        <topology evidence="1">Multi-pass membrane protein</topology>
    </subcellularLocation>
</comment>
<dbReference type="SUPFAM" id="SSF103473">
    <property type="entry name" value="MFS general substrate transporter"/>
    <property type="match status" value="1"/>
</dbReference>
<protein>
    <submittedName>
        <fullName evidence="8">MFS transporter</fullName>
    </submittedName>
</protein>
<evidence type="ECO:0000256" key="3">
    <source>
        <dbReference type="ARBA" id="ARBA00022989"/>
    </source>
</evidence>
<gene>
    <name evidence="8" type="ORF">E1956_19130</name>
</gene>
<dbReference type="Proteomes" id="UP000295727">
    <property type="component" value="Chromosome 2"/>
</dbReference>
<feature type="transmembrane region" description="Helical" evidence="6">
    <location>
        <begin position="334"/>
        <end position="352"/>
    </location>
</feature>
<feature type="transmembrane region" description="Helical" evidence="6">
    <location>
        <begin position="82"/>
        <end position="102"/>
    </location>
</feature>
<feature type="transmembrane region" description="Helical" evidence="6">
    <location>
        <begin position="392"/>
        <end position="415"/>
    </location>
</feature>
<dbReference type="InterPro" id="IPR050382">
    <property type="entry name" value="MFS_Na/Anion_cotransporter"/>
</dbReference>
<dbReference type="Gene3D" id="1.20.1250.20">
    <property type="entry name" value="MFS general substrate transporter like domains"/>
    <property type="match status" value="2"/>
</dbReference>
<dbReference type="EMBL" id="CP038149">
    <property type="protein sequence ID" value="QBQ99314.1"/>
    <property type="molecule type" value="Genomic_DNA"/>
</dbReference>
<feature type="region of interest" description="Disordered" evidence="5">
    <location>
        <begin position="1"/>
        <end position="27"/>
    </location>
</feature>
<organism evidence="8 9">
    <name type="scientific">Paraburkholderia pallida</name>
    <dbReference type="NCBI Taxonomy" id="2547399"/>
    <lineage>
        <taxon>Bacteria</taxon>
        <taxon>Pseudomonadati</taxon>
        <taxon>Pseudomonadota</taxon>
        <taxon>Betaproteobacteria</taxon>
        <taxon>Burkholderiales</taxon>
        <taxon>Burkholderiaceae</taxon>
        <taxon>Paraburkholderia</taxon>
    </lineage>
</organism>
<evidence type="ECO:0000259" key="7">
    <source>
        <dbReference type="PROSITE" id="PS50850"/>
    </source>
</evidence>
<keyword evidence="3 6" id="KW-1133">Transmembrane helix</keyword>
<evidence type="ECO:0000313" key="9">
    <source>
        <dbReference type="Proteomes" id="UP000295727"/>
    </source>
</evidence>
<sequence>MSRTRQQRQLRQPAASNADRGHEKAANGDAMTFETRGTLRRWVIVAGLFLFLAINFADKALIGLAAEPIMRELHLTHSQFGRIAASFFTFFSISALLVGLLANRVKARWLLLAMAVIWSISQLPLLLYAAPATLVLSRVLLGASEGPAYPVAVHALYKWFPDRERALPSAVLTVGASFGAGFIAPLITWVIVSFGWRAAFEMLALVGMVWSVLWLWIGKEGPLGTSDETPAAADGTDPDPASRYPARIPLGALLLSRTCAGSNFAGFAAYVILTVATVWLPSYLVRVAGYSLTQAGWIVVLPAFGQMVASPLLSAWSQRLMARGVSSRHARGTLGAAAVVAAGAALTLMAALPPGPLLIVAVTVAFSLASFTFVSGVTLAGEIVPPAQRGGVLGINICITTLAGLVTPAAMGLMIDRAATQIEGYRMGMTAMGAFALVAGLVAAVLIDPQADRRRFMARAQLREENCVVPPLAAGKR</sequence>
<feature type="domain" description="Major facilitator superfamily (MFS) profile" evidence="7">
    <location>
        <begin position="44"/>
        <end position="451"/>
    </location>
</feature>
<dbReference type="OrthoDB" id="4474610at2"/>
<dbReference type="InterPro" id="IPR011701">
    <property type="entry name" value="MFS"/>
</dbReference>
<feature type="transmembrane region" description="Helical" evidence="6">
    <location>
        <begin position="264"/>
        <end position="283"/>
    </location>
</feature>
<feature type="transmembrane region" description="Helical" evidence="6">
    <location>
        <begin position="42"/>
        <end position="62"/>
    </location>
</feature>
<feature type="transmembrane region" description="Helical" evidence="6">
    <location>
        <begin position="135"/>
        <end position="157"/>
    </location>
</feature>
<dbReference type="PANTHER" id="PTHR11662">
    <property type="entry name" value="SOLUTE CARRIER FAMILY 17"/>
    <property type="match status" value="1"/>
</dbReference>
<dbReference type="GO" id="GO:0022857">
    <property type="term" value="F:transmembrane transporter activity"/>
    <property type="evidence" value="ECO:0007669"/>
    <property type="project" value="InterPro"/>
</dbReference>
<evidence type="ECO:0000256" key="2">
    <source>
        <dbReference type="ARBA" id="ARBA00022692"/>
    </source>
</evidence>
<accession>A0A4P7CYK1</accession>
<dbReference type="InterPro" id="IPR020846">
    <property type="entry name" value="MFS_dom"/>
</dbReference>
<proteinExistence type="predicted"/>
<keyword evidence="2 6" id="KW-0812">Transmembrane</keyword>
<evidence type="ECO:0000256" key="4">
    <source>
        <dbReference type="ARBA" id="ARBA00023136"/>
    </source>
</evidence>
<feature type="transmembrane region" description="Helical" evidence="6">
    <location>
        <begin position="109"/>
        <end position="129"/>
    </location>
</feature>
<feature type="transmembrane region" description="Helical" evidence="6">
    <location>
        <begin position="427"/>
        <end position="447"/>
    </location>
</feature>
<feature type="transmembrane region" description="Helical" evidence="6">
    <location>
        <begin position="198"/>
        <end position="217"/>
    </location>
</feature>
<reference evidence="8 9" key="1">
    <citation type="submission" date="2019-03" db="EMBL/GenBank/DDBJ databases">
        <title>Paraburkholderia sp. 7MH5, isolated from subtropical forest soil.</title>
        <authorList>
            <person name="Gao Z.-H."/>
            <person name="Qiu L.-H."/>
        </authorList>
    </citation>
    <scope>NUCLEOTIDE SEQUENCE [LARGE SCALE GENOMIC DNA]</scope>
    <source>
        <strain evidence="8 9">7MH5</strain>
    </source>
</reference>
<dbReference type="KEGG" id="ppai:E1956_19130"/>
<evidence type="ECO:0000256" key="1">
    <source>
        <dbReference type="ARBA" id="ARBA00004141"/>
    </source>
</evidence>
<feature type="transmembrane region" description="Helical" evidence="6">
    <location>
        <begin position="295"/>
        <end position="313"/>
    </location>
</feature>
<evidence type="ECO:0000256" key="5">
    <source>
        <dbReference type="SAM" id="MobiDB-lite"/>
    </source>
</evidence>